<accession>A0AAW6FFL3</accession>
<protein>
    <submittedName>
        <fullName evidence="2">DUF4843 domain-containing protein</fullName>
    </submittedName>
</protein>
<dbReference type="RefSeq" id="WP_272053876.1">
    <property type="nucleotide sequence ID" value="NZ_JAQMRB010000001.1"/>
</dbReference>
<dbReference type="Pfam" id="PF16132">
    <property type="entry name" value="DUF4843"/>
    <property type="match status" value="1"/>
</dbReference>
<evidence type="ECO:0000313" key="3">
    <source>
        <dbReference type="Proteomes" id="UP001212263"/>
    </source>
</evidence>
<dbReference type="InterPro" id="IPR032299">
    <property type="entry name" value="DUF4843"/>
</dbReference>
<keyword evidence="1" id="KW-0732">Signal</keyword>
<dbReference type="EMBL" id="JAQMRD010000003">
    <property type="protein sequence ID" value="MDB9221997.1"/>
    <property type="molecule type" value="Genomic_DNA"/>
</dbReference>
<comment type="caution">
    <text evidence="2">The sequence shown here is derived from an EMBL/GenBank/DDBJ whole genome shotgun (WGS) entry which is preliminary data.</text>
</comment>
<evidence type="ECO:0000313" key="2">
    <source>
        <dbReference type="EMBL" id="MDB9221997.1"/>
    </source>
</evidence>
<feature type="signal peptide" evidence="1">
    <location>
        <begin position="1"/>
        <end position="20"/>
    </location>
</feature>
<proteinExistence type="predicted"/>
<dbReference type="AlphaFoldDB" id="A0AAW6FFL3"/>
<feature type="chain" id="PRO_5043689358" evidence="1">
    <location>
        <begin position="21"/>
        <end position="237"/>
    </location>
</feature>
<name>A0AAW6FFL3_9BACT</name>
<gene>
    <name evidence="2" type="ORF">PN645_03130</name>
</gene>
<sequence>MKRVLLYGVLVLLSICQACEKDPAFSFKGEDRIYFSYPKVLDYMGRETDYELDSLTYSFVTLPDEITFDTVWVKVKRVGERSATDKHYAVTFVRDSSTAIEGVDFEELKPAYVFRKNLGVDSLPLIIYREHLKTTLSKNILLKLKETDDFKIGYVEYATFKVSISDLYPVPDDWYLVSGHLGAYHYLKYEKWIELTGSTKFGNSASFRTYYCGLIKEYFNTGNIIDPITGERVTCNL</sequence>
<dbReference type="Proteomes" id="UP001212263">
    <property type="component" value="Unassembled WGS sequence"/>
</dbReference>
<organism evidence="2 3">
    <name type="scientific">Odoribacter splanchnicus</name>
    <dbReference type="NCBI Taxonomy" id="28118"/>
    <lineage>
        <taxon>Bacteria</taxon>
        <taxon>Pseudomonadati</taxon>
        <taxon>Bacteroidota</taxon>
        <taxon>Bacteroidia</taxon>
        <taxon>Bacteroidales</taxon>
        <taxon>Odoribacteraceae</taxon>
        <taxon>Odoribacter</taxon>
    </lineage>
</organism>
<reference evidence="2" key="1">
    <citation type="submission" date="2023-01" db="EMBL/GenBank/DDBJ databases">
        <title>Human gut microbiome strain richness.</title>
        <authorList>
            <person name="Chen-Liaw A."/>
        </authorList>
    </citation>
    <scope>NUCLEOTIDE SEQUENCE</scope>
    <source>
        <strain evidence="2">RTP21484st1_B7_RTP21484_190118</strain>
    </source>
</reference>
<evidence type="ECO:0000256" key="1">
    <source>
        <dbReference type="SAM" id="SignalP"/>
    </source>
</evidence>